<evidence type="ECO:0000256" key="1">
    <source>
        <dbReference type="ARBA" id="ARBA00022603"/>
    </source>
</evidence>
<evidence type="ECO:0000256" key="3">
    <source>
        <dbReference type="ARBA" id="ARBA00022691"/>
    </source>
</evidence>
<evidence type="ECO:0000313" key="6">
    <source>
        <dbReference type="Proteomes" id="UP001567538"/>
    </source>
</evidence>
<dbReference type="PROSITE" id="PS51683">
    <property type="entry name" value="SAM_OMT_II"/>
    <property type="match status" value="1"/>
</dbReference>
<dbReference type="GO" id="GO:0032259">
    <property type="term" value="P:methylation"/>
    <property type="evidence" value="ECO:0007669"/>
    <property type="project" value="UniProtKB-KW"/>
</dbReference>
<dbReference type="EC" id="2.1.1.240" evidence="5"/>
<accession>A0ABD1I255</accession>
<evidence type="ECO:0000256" key="2">
    <source>
        <dbReference type="ARBA" id="ARBA00022679"/>
    </source>
</evidence>
<keyword evidence="2 5" id="KW-0808">Transferase</keyword>
<dbReference type="InterPro" id="IPR029063">
    <property type="entry name" value="SAM-dependent_MTases_sf"/>
</dbReference>
<dbReference type="InterPro" id="IPR016461">
    <property type="entry name" value="COMT-like"/>
</dbReference>
<dbReference type="AlphaFoldDB" id="A0ABD1I255"/>
<dbReference type="Pfam" id="PF00891">
    <property type="entry name" value="Methyltransf_2"/>
    <property type="match status" value="1"/>
</dbReference>
<dbReference type="GO" id="GO:0102303">
    <property type="term" value="F:resveratrol 3,5-O-dimethyltransferase activity"/>
    <property type="evidence" value="ECO:0007669"/>
    <property type="project" value="UniProtKB-EC"/>
</dbReference>
<evidence type="ECO:0000259" key="4">
    <source>
        <dbReference type="Pfam" id="PF00891"/>
    </source>
</evidence>
<organism evidence="5 6">
    <name type="scientific">Salvia divinorum</name>
    <name type="common">Maria pastora</name>
    <name type="synonym">Diviner's sage</name>
    <dbReference type="NCBI Taxonomy" id="28513"/>
    <lineage>
        <taxon>Eukaryota</taxon>
        <taxon>Viridiplantae</taxon>
        <taxon>Streptophyta</taxon>
        <taxon>Embryophyta</taxon>
        <taxon>Tracheophyta</taxon>
        <taxon>Spermatophyta</taxon>
        <taxon>Magnoliopsida</taxon>
        <taxon>eudicotyledons</taxon>
        <taxon>Gunneridae</taxon>
        <taxon>Pentapetalae</taxon>
        <taxon>asterids</taxon>
        <taxon>lamiids</taxon>
        <taxon>Lamiales</taxon>
        <taxon>Lamiaceae</taxon>
        <taxon>Nepetoideae</taxon>
        <taxon>Mentheae</taxon>
        <taxon>Salviinae</taxon>
        <taxon>Salvia</taxon>
        <taxon>Salvia subgen. Calosphace</taxon>
    </lineage>
</organism>
<dbReference type="PANTHER" id="PTHR11746">
    <property type="entry name" value="O-METHYLTRANSFERASE"/>
    <property type="match status" value="1"/>
</dbReference>
<evidence type="ECO:0000313" key="5">
    <source>
        <dbReference type="EMBL" id="KAL1561669.1"/>
    </source>
</evidence>
<keyword evidence="1 5" id="KW-0489">Methyltransferase</keyword>
<keyword evidence="3" id="KW-0949">S-adenosyl-L-methionine</keyword>
<protein>
    <submittedName>
        <fullName evidence="5">Flavonoid 8-O-methyltransferase 1</fullName>
        <ecNumber evidence="5">2.1.1.240</ecNumber>
    </submittedName>
</protein>
<dbReference type="Proteomes" id="UP001567538">
    <property type="component" value="Unassembled WGS sequence"/>
</dbReference>
<dbReference type="InterPro" id="IPR001077">
    <property type="entry name" value="COMT_C"/>
</dbReference>
<proteinExistence type="predicted"/>
<name>A0ABD1I255_SALDI</name>
<comment type="caution">
    <text evidence="5">The sequence shown here is derived from an EMBL/GenBank/DDBJ whole genome shotgun (WGS) entry which is preliminary data.</text>
</comment>
<dbReference type="EMBL" id="JBEAFC010000003">
    <property type="protein sequence ID" value="KAL1561669.1"/>
    <property type="molecule type" value="Genomic_DNA"/>
</dbReference>
<keyword evidence="6" id="KW-1185">Reference proteome</keyword>
<gene>
    <name evidence="5" type="primary">F8OMT1</name>
    <name evidence="5" type="ORF">AAHA92_04346</name>
</gene>
<dbReference type="SUPFAM" id="SSF53335">
    <property type="entry name" value="S-adenosyl-L-methionine-dependent methyltransferases"/>
    <property type="match status" value="1"/>
</dbReference>
<reference evidence="5 6" key="1">
    <citation type="submission" date="2024-06" db="EMBL/GenBank/DDBJ databases">
        <title>A chromosome level genome sequence of Diviner's sage (Salvia divinorum).</title>
        <authorList>
            <person name="Ford S.A."/>
            <person name="Ro D.-K."/>
            <person name="Ness R.W."/>
            <person name="Phillips M.A."/>
        </authorList>
    </citation>
    <scope>NUCLEOTIDE SEQUENCE [LARGE SCALE GENOMIC DNA]</scope>
    <source>
        <strain evidence="5">SAF-2024a</strain>
        <tissue evidence="5">Leaf</tissue>
    </source>
</reference>
<sequence length="115" mass="13306">MFELIPPVDAVFLKWIMHNWRDEDCIKILRKCKEAIADSKINGKKVIIVDMVVDEEKQAHEVTETQLLMDVLMMAHYPGKERTEKEWAKLFAAAAFKNYKITPTLGVNSIIEVFP</sequence>
<feature type="domain" description="O-methyltransferase C-terminal" evidence="4">
    <location>
        <begin position="1"/>
        <end position="97"/>
    </location>
</feature>
<dbReference type="Gene3D" id="3.40.50.150">
    <property type="entry name" value="Vaccinia Virus protein VP39"/>
    <property type="match status" value="1"/>
</dbReference>